<keyword evidence="2" id="KW-0411">Iron-sulfur</keyword>
<dbReference type="PANTHER" id="PTHR47354:SF5">
    <property type="entry name" value="PROTEIN RFBI"/>
    <property type="match status" value="1"/>
</dbReference>
<reference evidence="5 6" key="1">
    <citation type="journal article" date="2021" name="Microbiol. Spectr.">
        <title>A Single Bacterium Capable of Oxidation and Reduction of Iron at Circumneutral pH.</title>
        <authorList>
            <person name="Kato S."/>
            <person name="Ohkuma M."/>
        </authorList>
    </citation>
    <scope>NUCLEOTIDE SEQUENCE [LARGE SCALE GENOMIC DNA]</scope>
    <source>
        <strain evidence="5 6">MIZ03</strain>
    </source>
</reference>
<proteinExistence type="predicted"/>
<dbReference type="PANTHER" id="PTHR47354">
    <property type="entry name" value="NADH OXIDOREDUCTASE HCR"/>
    <property type="match status" value="1"/>
</dbReference>
<dbReference type="Gene3D" id="3.10.20.30">
    <property type="match status" value="1"/>
</dbReference>
<dbReference type="CDD" id="cd00207">
    <property type="entry name" value="fer2"/>
    <property type="match status" value="1"/>
</dbReference>
<feature type="domain" description="FAD-binding FR-type" evidence="4">
    <location>
        <begin position="258"/>
        <end position="366"/>
    </location>
</feature>
<dbReference type="Gene3D" id="3.40.50.80">
    <property type="entry name" value="Nucleotide-binding domain of ferredoxin-NADP reductase (FNR) module"/>
    <property type="match status" value="1"/>
</dbReference>
<dbReference type="InterPro" id="IPR008333">
    <property type="entry name" value="Cbr1-like_FAD-bd_dom"/>
</dbReference>
<evidence type="ECO:0000259" key="4">
    <source>
        <dbReference type="PROSITE" id="PS51384"/>
    </source>
</evidence>
<evidence type="ECO:0000313" key="6">
    <source>
        <dbReference type="Proteomes" id="UP000824366"/>
    </source>
</evidence>
<keyword evidence="2" id="KW-0408">Iron</keyword>
<dbReference type="InterPro" id="IPR036010">
    <property type="entry name" value="2Fe-2S_ferredoxin-like_sf"/>
</dbReference>
<evidence type="ECO:0000259" key="3">
    <source>
        <dbReference type="PROSITE" id="PS51085"/>
    </source>
</evidence>
<name>A0ABN6D6C8_9BURK</name>
<keyword evidence="2" id="KW-0479">Metal-binding</keyword>
<dbReference type="InterPro" id="IPR012675">
    <property type="entry name" value="Beta-grasp_dom_sf"/>
</dbReference>
<dbReference type="Proteomes" id="UP000824366">
    <property type="component" value="Chromosome"/>
</dbReference>
<dbReference type="Gene3D" id="2.40.30.10">
    <property type="entry name" value="Translation factors"/>
    <property type="match status" value="1"/>
</dbReference>
<dbReference type="InterPro" id="IPR039261">
    <property type="entry name" value="FNR_nucleotide-bd"/>
</dbReference>
<dbReference type="SUPFAM" id="SSF63380">
    <property type="entry name" value="Riboflavin synthase domain-like"/>
    <property type="match status" value="1"/>
</dbReference>
<organism evidence="5 6">
    <name type="scientific">Rhodoferax lithotrophicus</name>
    <dbReference type="NCBI Taxonomy" id="2798804"/>
    <lineage>
        <taxon>Bacteria</taxon>
        <taxon>Pseudomonadati</taxon>
        <taxon>Pseudomonadota</taxon>
        <taxon>Betaproteobacteria</taxon>
        <taxon>Burkholderiales</taxon>
        <taxon>Comamonadaceae</taxon>
        <taxon>Rhodoferax</taxon>
    </lineage>
</organism>
<sequence>MTHKVSIWRAAQLLGIARGVLQQQVREGTLVLEDGWVSTDVLAQLYPHAQLEESGMLERVSQIRDEAFGKRVRERLLPSQEVLAQRMFAQSQELADLRRHLQRYHTLVIELQQKIRQQCQQQPSAVAWLELEQQITQGLAQALATEPVGMLEVMDDMLKIMTAHVTVRPSGHEFSVEGHANLLQAGLHSGLKLNYGCGNGSCGMCKVRVIDGKVAPTQHSDYIFSEAEKAQGYTLMCCNTAASSSLRLELLEASGPQDIAQQLIVSTVRAITPLGPDTLLLHLQTPRTHRLRFLAGQSVQLGLSLPGQGDMSTIYPVASCPCDDRNLLFFVTRNPADALASQLFAGHVKHGTSLTVTGPSGEFVLSAGHRPLVFAACDEGFGPIKSLIEYALSLDAAPSLSLFWLATRSDGHFYSNQCRAWSDALDQFEFELVTQPDAAMGAWQIAQAMRADLFDIDCDFYLAGPMNFIQTLHDELRTSGVAESQIFTQLL</sequence>
<accession>A0ABN6D6C8</accession>
<gene>
    <name evidence="5" type="ORF">MIZ03_2101</name>
</gene>
<dbReference type="Pfam" id="PF00111">
    <property type="entry name" value="Fer2"/>
    <property type="match status" value="1"/>
</dbReference>
<feature type="domain" description="2Fe-2S ferredoxin-type" evidence="3">
    <location>
        <begin position="163"/>
        <end position="254"/>
    </location>
</feature>
<dbReference type="PROSITE" id="PS00197">
    <property type="entry name" value="2FE2S_FER_1"/>
    <property type="match status" value="1"/>
</dbReference>
<dbReference type="InterPro" id="IPR017927">
    <property type="entry name" value="FAD-bd_FR_type"/>
</dbReference>
<dbReference type="PROSITE" id="PS51384">
    <property type="entry name" value="FAD_FR"/>
    <property type="match status" value="1"/>
</dbReference>
<dbReference type="RefSeq" id="WP_223911895.1">
    <property type="nucleotide sequence ID" value="NZ_AP024238.1"/>
</dbReference>
<keyword evidence="2" id="KW-0001">2Fe-2S</keyword>
<protein>
    <submittedName>
        <fullName evidence="5">Na(+)-translocating NADH-quinone reductase subunit F</fullName>
    </submittedName>
</protein>
<dbReference type="InterPro" id="IPR001041">
    <property type="entry name" value="2Fe-2S_ferredoxin-type"/>
</dbReference>
<dbReference type="SUPFAM" id="SSF54292">
    <property type="entry name" value="2Fe-2S ferredoxin-like"/>
    <property type="match status" value="1"/>
</dbReference>
<evidence type="ECO:0000313" key="5">
    <source>
        <dbReference type="EMBL" id="BCO27213.1"/>
    </source>
</evidence>
<comment type="cofactor">
    <cofactor evidence="1">
        <name>FAD</name>
        <dbReference type="ChEBI" id="CHEBI:57692"/>
    </cofactor>
</comment>
<dbReference type="InterPro" id="IPR050415">
    <property type="entry name" value="MRET"/>
</dbReference>
<dbReference type="PROSITE" id="PS51085">
    <property type="entry name" value="2FE2S_FER_2"/>
    <property type="match status" value="1"/>
</dbReference>
<dbReference type="InterPro" id="IPR017938">
    <property type="entry name" value="Riboflavin_synthase-like_b-brl"/>
</dbReference>
<dbReference type="InterPro" id="IPR006058">
    <property type="entry name" value="2Fe2S_fd_BS"/>
</dbReference>
<dbReference type="SUPFAM" id="SSF52343">
    <property type="entry name" value="Ferredoxin reductase-like, C-terminal NADP-linked domain"/>
    <property type="match status" value="1"/>
</dbReference>
<keyword evidence="6" id="KW-1185">Reference proteome</keyword>
<dbReference type="EMBL" id="AP024238">
    <property type="protein sequence ID" value="BCO27213.1"/>
    <property type="molecule type" value="Genomic_DNA"/>
</dbReference>
<evidence type="ECO:0000256" key="2">
    <source>
        <dbReference type="ARBA" id="ARBA00022714"/>
    </source>
</evidence>
<dbReference type="Pfam" id="PF00970">
    <property type="entry name" value="FAD_binding_6"/>
    <property type="match status" value="1"/>
</dbReference>
<evidence type="ECO:0000256" key="1">
    <source>
        <dbReference type="ARBA" id="ARBA00001974"/>
    </source>
</evidence>